<organism evidence="1 2">
    <name type="scientific">Caldithrix abyssi DSM 13497</name>
    <dbReference type="NCBI Taxonomy" id="880073"/>
    <lineage>
        <taxon>Bacteria</taxon>
        <taxon>Pseudomonadati</taxon>
        <taxon>Calditrichota</taxon>
        <taxon>Calditrichia</taxon>
        <taxon>Calditrichales</taxon>
        <taxon>Calditrichaceae</taxon>
        <taxon>Caldithrix</taxon>
    </lineage>
</organism>
<sequence length="38" mass="4363">MYGGFHFTRISQVIAEGKIEIFLNICCHLIVFLTHPLT</sequence>
<dbReference type="KEGG" id="caby:Cabys_1629"/>
<name>A0A1J1C8Q1_CALAY</name>
<dbReference type="AlphaFoldDB" id="A0A1J1C8Q1"/>
<dbReference type="EMBL" id="CP018099">
    <property type="protein sequence ID" value="APF18378.1"/>
    <property type="molecule type" value="Genomic_DNA"/>
</dbReference>
<accession>A0A1J1C8Q1</accession>
<gene>
    <name evidence="1" type="ORF">Cabys_1629</name>
</gene>
<dbReference type="Proteomes" id="UP000183868">
    <property type="component" value="Chromosome"/>
</dbReference>
<reference evidence="1 2" key="1">
    <citation type="submission" date="2016-11" db="EMBL/GenBank/DDBJ databases">
        <title>Genomic analysis of Caldithrix abyssi and proposal of a novel bacterial phylum Caldithrichaeota.</title>
        <authorList>
            <person name="Kublanov I."/>
            <person name="Sigalova O."/>
            <person name="Gavrilov S."/>
            <person name="Lebedinsky A."/>
            <person name="Ivanova N."/>
            <person name="Daum C."/>
            <person name="Reddy T."/>
            <person name="Klenk H.P."/>
            <person name="Goker M."/>
            <person name="Reva O."/>
            <person name="Miroshnichenko M."/>
            <person name="Kyprides N."/>
            <person name="Woyke T."/>
            <person name="Gelfand M."/>
        </authorList>
    </citation>
    <scope>NUCLEOTIDE SEQUENCE [LARGE SCALE GENOMIC DNA]</scope>
    <source>
        <strain evidence="1 2">LF13</strain>
    </source>
</reference>
<proteinExistence type="predicted"/>
<protein>
    <submittedName>
        <fullName evidence="1">Uncharacterized protein</fullName>
    </submittedName>
</protein>
<evidence type="ECO:0000313" key="2">
    <source>
        <dbReference type="Proteomes" id="UP000183868"/>
    </source>
</evidence>
<evidence type="ECO:0000313" key="1">
    <source>
        <dbReference type="EMBL" id="APF18378.1"/>
    </source>
</evidence>